<feature type="non-terminal residue" evidence="2">
    <location>
        <position position="267"/>
    </location>
</feature>
<proteinExistence type="predicted"/>
<reference evidence="2" key="1">
    <citation type="submission" date="2018-05" db="EMBL/GenBank/DDBJ databases">
        <authorList>
            <person name="Lanie J.A."/>
            <person name="Ng W.-L."/>
            <person name="Kazmierczak K.M."/>
            <person name="Andrzejewski T.M."/>
            <person name="Davidsen T.M."/>
            <person name="Wayne K.J."/>
            <person name="Tettelin H."/>
            <person name="Glass J.I."/>
            <person name="Rusch D."/>
            <person name="Podicherti R."/>
            <person name="Tsui H.-C.T."/>
            <person name="Winkler M.E."/>
        </authorList>
    </citation>
    <scope>NUCLEOTIDE SEQUENCE</scope>
</reference>
<gene>
    <name evidence="2" type="ORF">METZ01_LOCUS154305</name>
</gene>
<dbReference type="SUPFAM" id="SSF51679">
    <property type="entry name" value="Bacterial luciferase-like"/>
    <property type="match status" value="1"/>
</dbReference>
<dbReference type="InterPro" id="IPR050564">
    <property type="entry name" value="F420-G6PD/mer"/>
</dbReference>
<dbReference type="NCBIfam" id="TIGR03617">
    <property type="entry name" value="F420_MSMEG_2256"/>
    <property type="match status" value="1"/>
</dbReference>
<dbReference type="EMBL" id="UINC01025596">
    <property type="protein sequence ID" value="SVB01451.1"/>
    <property type="molecule type" value="Genomic_DNA"/>
</dbReference>
<dbReference type="InterPro" id="IPR036661">
    <property type="entry name" value="Luciferase-like_sf"/>
</dbReference>
<protein>
    <recommendedName>
        <fullName evidence="1">Luciferase-like domain-containing protein</fullName>
    </recommendedName>
</protein>
<dbReference type="InterPro" id="IPR011251">
    <property type="entry name" value="Luciferase-like_dom"/>
</dbReference>
<dbReference type="CDD" id="cd01097">
    <property type="entry name" value="Tetrahydromethanopterin_reductase"/>
    <property type="match status" value="1"/>
</dbReference>
<feature type="domain" description="Luciferase-like" evidence="1">
    <location>
        <begin position="10"/>
        <end position="261"/>
    </location>
</feature>
<dbReference type="Pfam" id="PF00296">
    <property type="entry name" value="Bac_luciferase"/>
    <property type="match status" value="1"/>
</dbReference>
<dbReference type="PANTHER" id="PTHR43244">
    <property type="match status" value="1"/>
</dbReference>
<dbReference type="PANTHER" id="PTHR43244:SF2">
    <property type="entry name" value="CONSERVED HYPOTHETICAL ALANINE AND PROLINE-RICH PROTEIN"/>
    <property type="match status" value="1"/>
</dbReference>
<accession>A0A382AJL5</accession>
<sequence>MRIETGIPIDNWRAAGPAAAAAEALGFDGALTFELASDPFIPLAFAAVATERIQLGTAIAVCFPRSPMVIATTAWDLHVQSSGRFTLGLGTQVKGHNERRFSVPWSPPHPRLKEYIGALRAIWRCWEFGEKLDFQGEHYSFTLMTPEFSPQPSGLGPIPITIAAVRPALLRLAGEVCDGVRLHPFATRRYVEQVALPEINKGLARTGRERSAFDIWGGGFIVTGKDEAALNAEREKVRYRLAFYGSTRTYHNVLALHGWQDLGLKLH</sequence>
<dbReference type="AlphaFoldDB" id="A0A382AJL5"/>
<evidence type="ECO:0000259" key="1">
    <source>
        <dbReference type="Pfam" id="PF00296"/>
    </source>
</evidence>
<organism evidence="2">
    <name type="scientific">marine metagenome</name>
    <dbReference type="NCBI Taxonomy" id="408172"/>
    <lineage>
        <taxon>unclassified sequences</taxon>
        <taxon>metagenomes</taxon>
        <taxon>ecological metagenomes</taxon>
    </lineage>
</organism>
<evidence type="ECO:0000313" key="2">
    <source>
        <dbReference type="EMBL" id="SVB01451.1"/>
    </source>
</evidence>
<name>A0A382AJL5_9ZZZZ</name>
<dbReference type="Gene3D" id="3.20.20.30">
    <property type="entry name" value="Luciferase-like domain"/>
    <property type="match status" value="1"/>
</dbReference>
<dbReference type="InterPro" id="IPR019919">
    <property type="entry name" value="Lucif-like_OxRdtase_MSMEG_2256"/>
</dbReference>
<dbReference type="GO" id="GO:0016705">
    <property type="term" value="F:oxidoreductase activity, acting on paired donors, with incorporation or reduction of molecular oxygen"/>
    <property type="evidence" value="ECO:0007669"/>
    <property type="project" value="InterPro"/>
</dbReference>